<proteinExistence type="predicted"/>
<dbReference type="Proteomes" id="UP000187209">
    <property type="component" value="Unassembled WGS sequence"/>
</dbReference>
<dbReference type="InterPro" id="IPR012677">
    <property type="entry name" value="Nucleotide-bd_a/b_plait_sf"/>
</dbReference>
<evidence type="ECO:0000256" key="4">
    <source>
        <dbReference type="ARBA" id="ARBA00023186"/>
    </source>
</evidence>
<evidence type="ECO:0000256" key="3">
    <source>
        <dbReference type="ARBA" id="ARBA00022490"/>
    </source>
</evidence>
<dbReference type="GO" id="GO:0005681">
    <property type="term" value="C:spliceosomal complex"/>
    <property type="evidence" value="ECO:0007669"/>
    <property type="project" value="TreeGrafter"/>
</dbReference>
<dbReference type="EMBL" id="MPUH01000305">
    <property type="protein sequence ID" value="OMJ83401.1"/>
    <property type="molecule type" value="Genomic_DNA"/>
</dbReference>
<accession>A0A1R2C337</accession>
<gene>
    <name evidence="7" type="ORF">SteCoe_15668</name>
</gene>
<dbReference type="Gene3D" id="1.10.287.110">
    <property type="entry name" value="DnaJ domain"/>
    <property type="match status" value="1"/>
</dbReference>
<dbReference type="AlphaFoldDB" id="A0A1R2C337"/>
<dbReference type="Gene3D" id="3.30.70.330">
    <property type="match status" value="1"/>
</dbReference>
<reference evidence="7 8" key="1">
    <citation type="submission" date="2016-11" db="EMBL/GenBank/DDBJ databases">
        <title>The macronuclear genome of Stentor coeruleus: a giant cell with tiny introns.</title>
        <authorList>
            <person name="Slabodnick M."/>
            <person name="Ruby J.G."/>
            <person name="Reiff S.B."/>
            <person name="Swart E.C."/>
            <person name="Gosai S."/>
            <person name="Prabakaran S."/>
            <person name="Witkowska E."/>
            <person name="Larue G.E."/>
            <person name="Fisher S."/>
            <person name="Freeman R.M."/>
            <person name="Gunawardena J."/>
            <person name="Chu W."/>
            <person name="Stover N.A."/>
            <person name="Gregory B.D."/>
            <person name="Nowacki M."/>
            <person name="Derisi J."/>
            <person name="Roy S.W."/>
            <person name="Marshall W.F."/>
            <person name="Sood P."/>
        </authorList>
    </citation>
    <scope>NUCLEOTIDE SEQUENCE [LARGE SCALE GENOMIC DNA]</scope>
    <source>
        <strain evidence="7">WM001</strain>
    </source>
</reference>
<dbReference type="PANTHER" id="PTHR44313">
    <property type="entry name" value="DNAJ HOMOLOG SUBFAMILY C MEMBER 17"/>
    <property type="match status" value="1"/>
</dbReference>
<protein>
    <recommendedName>
        <fullName evidence="6">J domain-containing protein</fullName>
    </recommendedName>
</protein>
<sequence length="211" mass="24756">MNPFSVLGIKTNASEKEIKKAYRKRALQLHPDKNSSTTEDFQELHSAYTSLLDPHTRKAFAEKVEREASISEKTRKLKENLIQREKQSRTVIPQKRHREQESYEPLQQKYTGVKVKWTKNIVYTEEILNEIFAIYGEIVKILINQKKAWIVFSNLMASDRVFVRPPEGFFVNKICEEKCKEIINTNVKQEKTASNIEEKLKILREKLSKKS</sequence>
<dbReference type="InterPro" id="IPR036869">
    <property type="entry name" value="J_dom_sf"/>
</dbReference>
<dbReference type="InterPro" id="IPR052094">
    <property type="entry name" value="Pre-mRNA-splicing_ERAD"/>
</dbReference>
<dbReference type="CDD" id="cd06257">
    <property type="entry name" value="DnaJ"/>
    <property type="match status" value="1"/>
</dbReference>
<dbReference type="GO" id="GO:0005737">
    <property type="term" value="C:cytoplasm"/>
    <property type="evidence" value="ECO:0007669"/>
    <property type="project" value="UniProtKB-SubCell"/>
</dbReference>
<feature type="domain" description="J" evidence="6">
    <location>
        <begin position="2"/>
        <end position="64"/>
    </location>
</feature>
<organism evidence="7 8">
    <name type="scientific">Stentor coeruleus</name>
    <dbReference type="NCBI Taxonomy" id="5963"/>
    <lineage>
        <taxon>Eukaryota</taxon>
        <taxon>Sar</taxon>
        <taxon>Alveolata</taxon>
        <taxon>Ciliophora</taxon>
        <taxon>Postciliodesmatophora</taxon>
        <taxon>Heterotrichea</taxon>
        <taxon>Heterotrichida</taxon>
        <taxon>Stentoridae</taxon>
        <taxon>Stentor</taxon>
    </lineage>
</organism>
<dbReference type="PRINTS" id="PR00625">
    <property type="entry name" value="JDOMAIN"/>
</dbReference>
<dbReference type="PROSITE" id="PS50076">
    <property type="entry name" value="DNAJ_2"/>
    <property type="match status" value="1"/>
</dbReference>
<dbReference type="InterPro" id="IPR001623">
    <property type="entry name" value="DnaJ_domain"/>
</dbReference>
<evidence type="ECO:0000256" key="1">
    <source>
        <dbReference type="ARBA" id="ARBA00004123"/>
    </source>
</evidence>
<evidence type="ECO:0000313" key="7">
    <source>
        <dbReference type="EMBL" id="OMJ83401.1"/>
    </source>
</evidence>
<dbReference type="Pfam" id="PF00226">
    <property type="entry name" value="DnaJ"/>
    <property type="match status" value="1"/>
</dbReference>
<dbReference type="PANTHER" id="PTHR44313:SF1">
    <property type="entry name" value="DNAJ HOMOLOG SUBFAMILY C MEMBER 17"/>
    <property type="match status" value="1"/>
</dbReference>
<keyword evidence="8" id="KW-1185">Reference proteome</keyword>
<comment type="subcellular location">
    <subcellularLocation>
        <location evidence="2">Cytoplasm</location>
    </subcellularLocation>
    <subcellularLocation>
        <location evidence="1">Nucleus</location>
    </subcellularLocation>
</comment>
<keyword evidence="5" id="KW-0539">Nucleus</keyword>
<dbReference type="SUPFAM" id="SSF46565">
    <property type="entry name" value="Chaperone J-domain"/>
    <property type="match status" value="1"/>
</dbReference>
<evidence type="ECO:0000256" key="5">
    <source>
        <dbReference type="ARBA" id="ARBA00023242"/>
    </source>
</evidence>
<evidence type="ECO:0000259" key="6">
    <source>
        <dbReference type="PROSITE" id="PS50076"/>
    </source>
</evidence>
<evidence type="ECO:0000313" key="8">
    <source>
        <dbReference type="Proteomes" id="UP000187209"/>
    </source>
</evidence>
<dbReference type="SMART" id="SM00271">
    <property type="entry name" value="DnaJ"/>
    <property type="match status" value="1"/>
</dbReference>
<name>A0A1R2C337_9CILI</name>
<comment type="caution">
    <text evidence="7">The sequence shown here is derived from an EMBL/GenBank/DDBJ whole genome shotgun (WGS) entry which is preliminary data.</text>
</comment>
<dbReference type="OrthoDB" id="431360at2759"/>
<dbReference type="GO" id="GO:0000390">
    <property type="term" value="P:spliceosomal complex disassembly"/>
    <property type="evidence" value="ECO:0007669"/>
    <property type="project" value="TreeGrafter"/>
</dbReference>
<evidence type="ECO:0000256" key="2">
    <source>
        <dbReference type="ARBA" id="ARBA00004496"/>
    </source>
</evidence>
<keyword evidence="4" id="KW-0143">Chaperone</keyword>
<keyword evidence="3" id="KW-0963">Cytoplasm</keyword>